<protein>
    <submittedName>
        <fullName evidence="2">Uncharacterized protein</fullName>
    </submittedName>
</protein>
<feature type="region of interest" description="Disordered" evidence="1">
    <location>
        <begin position="1"/>
        <end position="54"/>
    </location>
</feature>
<dbReference type="Proteomes" id="UP000606044">
    <property type="component" value="Unassembled WGS sequence"/>
</dbReference>
<sequence length="54" mass="5794">MQPSGAKMPLNLSYGRGSGDFQPPRTKGRRGAPALSVCDNPKGQWMTMAEKGQT</sequence>
<organism evidence="2 3">
    <name type="scientific">Azorhizobium oxalatiphilum</name>
    <dbReference type="NCBI Taxonomy" id="980631"/>
    <lineage>
        <taxon>Bacteria</taxon>
        <taxon>Pseudomonadati</taxon>
        <taxon>Pseudomonadota</taxon>
        <taxon>Alphaproteobacteria</taxon>
        <taxon>Hyphomicrobiales</taxon>
        <taxon>Xanthobacteraceae</taxon>
        <taxon>Azorhizobium</taxon>
    </lineage>
</organism>
<keyword evidence="3" id="KW-1185">Reference proteome</keyword>
<dbReference type="AlphaFoldDB" id="A0A917BI19"/>
<reference evidence="2" key="1">
    <citation type="journal article" date="2014" name="Int. J. Syst. Evol. Microbiol.">
        <title>Complete genome sequence of Corynebacterium casei LMG S-19264T (=DSM 44701T), isolated from a smear-ripened cheese.</title>
        <authorList>
            <consortium name="US DOE Joint Genome Institute (JGI-PGF)"/>
            <person name="Walter F."/>
            <person name="Albersmeier A."/>
            <person name="Kalinowski J."/>
            <person name="Ruckert C."/>
        </authorList>
    </citation>
    <scope>NUCLEOTIDE SEQUENCE</scope>
    <source>
        <strain evidence="2">CCM 7897</strain>
    </source>
</reference>
<name>A0A917BI19_9HYPH</name>
<gene>
    <name evidence="2" type="ORF">GCM10007301_01280</name>
</gene>
<evidence type="ECO:0000313" key="3">
    <source>
        <dbReference type="Proteomes" id="UP000606044"/>
    </source>
</evidence>
<comment type="caution">
    <text evidence="2">The sequence shown here is derived from an EMBL/GenBank/DDBJ whole genome shotgun (WGS) entry which is preliminary data.</text>
</comment>
<accession>A0A917BI19</accession>
<reference evidence="2" key="2">
    <citation type="submission" date="2020-09" db="EMBL/GenBank/DDBJ databases">
        <authorList>
            <person name="Sun Q."/>
            <person name="Sedlacek I."/>
        </authorList>
    </citation>
    <scope>NUCLEOTIDE SEQUENCE</scope>
    <source>
        <strain evidence="2">CCM 7897</strain>
    </source>
</reference>
<proteinExistence type="predicted"/>
<dbReference type="EMBL" id="BMCT01000001">
    <property type="protein sequence ID" value="GGF45514.1"/>
    <property type="molecule type" value="Genomic_DNA"/>
</dbReference>
<evidence type="ECO:0000256" key="1">
    <source>
        <dbReference type="SAM" id="MobiDB-lite"/>
    </source>
</evidence>
<evidence type="ECO:0000313" key="2">
    <source>
        <dbReference type="EMBL" id="GGF45514.1"/>
    </source>
</evidence>